<reference evidence="1 2" key="1">
    <citation type="submission" date="2019-08" db="EMBL/GenBank/DDBJ databases">
        <title>Whole genome of Aphis craccivora.</title>
        <authorList>
            <person name="Voronova N.V."/>
            <person name="Shulinski R.S."/>
            <person name="Bandarenka Y.V."/>
            <person name="Zhorov D.G."/>
            <person name="Warner D."/>
        </authorList>
    </citation>
    <scope>NUCLEOTIDE SEQUENCE [LARGE SCALE GENOMIC DNA]</scope>
    <source>
        <strain evidence="1">180601</strain>
        <tissue evidence="1">Whole Body</tissue>
    </source>
</reference>
<sequence>MIDTMTCSKDFQTYEENEIVTQAAPHDPRFKKMAFDGYSQRKLELAIDQLKKKVCQVTLSGTDNPTVSTIFEKASSSSSSSLIWKRAD</sequence>
<accession>A0A6G0Y3J8</accession>
<keyword evidence="2" id="KW-1185">Reference proteome</keyword>
<dbReference type="OrthoDB" id="1607513at2759"/>
<dbReference type="AlphaFoldDB" id="A0A6G0Y3J8"/>
<evidence type="ECO:0000313" key="1">
    <source>
        <dbReference type="EMBL" id="KAF0748448.1"/>
    </source>
</evidence>
<proteinExistence type="predicted"/>
<evidence type="ECO:0000313" key="2">
    <source>
        <dbReference type="Proteomes" id="UP000478052"/>
    </source>
</evidence>
<dbReference type="EMBL" id="VUJU01006469">
    <property type="protein sequence ID" value="KAF0748448.1"/>
    <property type="molecule type" value="Genomic_DNA"/>
</dbReference>
<dbReference type="Proteomes" id="UP000478052">
    <property type="component" value="Unassembled WGS sequence"/>
</dbReference>
<comment type="caution">
    <text evidence="1">The sequence shown here is derived from an EMBL/GenBank/DDBJ whole genome shotgun (WGS) entry which is preliminary data.</text>
</comment>
<organism evidence="1 2">
    <name type="scientific">Aphis craccivora</name>
    <name type="common">Cowpea aphid</name>
    <dbReference type="NCBI Taxonomy" id="307492"/>
    <lineage>
        <taxon>Eukaryota</taxon>
        <taxon>Metazoa</taxon>
        <taxon>Ecdysozoa</taxon>
        <taxon>Arthropoda</taxon>
        <taxon>Hexapoda</taxon>
        <taxon>Insecta</taxon>
        <taxon>Pterygota</taxon>
        <taxon>Neoptera</taxon>
        <taxon>Paraneoptera</taxon>
        <taxon>Hemiptera</taxon>
        <taxon>Sternorrhyncha</taxon>
        <taxon>Aphidomorpha</taxon>
        <taxon>Aphidoidea</taxon>
        <taxon>Aphididae</taxon>
        <taxon>Aphidini</taxon>
        <taxon>Aphis</taxon>
        <taxon>Aphis</taxon>
    </lineage>
</organism>
<gene>
    <name evidence="1" type="ORF">FWK35_00018879</name>
</gene>
<protein>
    <submittedName>
        <fullName evidence="1">Zinc finger BED domain-containing protein 1-like</fullName>
    </submittedName>
</protein>
<name>A0A6G0Y3J8_APHCR</name>